<feature type="signal peptide" evidence="1">
    <location>
        <begin position="1"/>
        <end position="28"/>
    </location>
</feature>
<reference evidence="2 3" key="1">
    <citation type="journal article" date="2019" name="Int. J. Syst. Evol. Microbiol.">
        <title>The Global Catalogue of Microorganisms (GCM) 10K type strain sequencing project: providing services to taxonomists for standard genome sequencing and annotation.</title>
        <authorList>
            <consortium name="The Broad Institute Genomics Platform"/>
            <consortium name="The Broad Institute Genome Sequencing Center for Infectious Disease"/>
            <person name="Wu L."/>
            <person name="Ma J."/>
        </authorList>
    </citation>
    <scope>NUCLEOTIDE SEQUENCE [LARGE SCALE GENOMIC DNA]</scope>
    <source>
        <strain evidence="2 3">JCM 3367</strain>
    </source>
</reference>
<dbReference type="PROSITE" id="PS50012">
    <property type="entry name" value="RCC1_3"/>
    <property type="match status" value="6"/>
</dbReference>
<dbReference type="PANTHER" id="PTHR45982:SF1">
    <property type="entry name" value="REGULATOR OF CHROMOSOME CONDENSATION"/>
    <property type="match status" value="1"/>
</dbReference>
<protein>
    <submittedName>
        <fullName evidence="2">Uncharacterized protein</fullName>
    </submittedName>
</protein>
<proteinExistence type="predicted"/>
<sequence>MSIGRGFLGALVAAGVALGLVAVGQAHAAFSQSTSNAGAALTAAPEFVAGELYGWGDNTTGQLGLGNNTSPRLSPVKVGAVTTWTFVETINQPALDSDSGHTCALQKNATLWCWGRNTNGQLGRGNYTDSYTPIQVTGSWTKVALGGMHTCGIKTNGTLWCWGQNDYGQVGIGSATLAFTSPQQVGTGTNWTEIAASNVQNCGIRGGAVYCWGEGVNYKLGNNSTAEQNSPVTASSNTTHTHITVGRQHACALRSNGTLWCWGSSANGQQGRGNTTTAQTPTQVGALTTWTFINAGRDHTCGLQSGALWCWGLNTSYELGLGHNTSPQTSPVQIGAATDWMRVSPSNTSTCANNYNRNIYCWGANATGQLGHGGTSTETTPRLLTGRSGVVYAGGSGTSTTFAISLV</sequence>
<dbReference type="SUPFAM" id="SSF50985">
    <property type="entry name" value="RCC1/BLIP-II"/>
    <property type="match status" value="1"/>
</dbReference>
<dbReference type="EMBL" id="BAAARY010000029">
    <property type="protein sequence ID" value="GAA2531967.1"/>
    <property type="molecule type" value="Genomic_DNA"/>
</dbReference>
<evidence type="ECO:0000313" key="3">
    <source>
        <dbReference type="Proteomes" id="UP001499978"/>
    </source>
</evidence>
<dbReference type="PRINTS" id="PR00633">
    <property type="entry name" value="RCCNDNSATION"/>
</dbReference>
<dbReference type="InterPro" id="IPR051553">
    <property type="entry name" value="Ran_GTPase-activating"/>
</dbReference>
<dbReference type="Pfam" id="PF00415">
    <property type="entry name" value="RCC1"/>
    <property type="match status" value="5"/>
</dbReference>
<dbReference type="Gene3D" id="2.130.10.30">
    <property type="entry name" value="Regulator of chromosome condensation 1/beta-lactamase-inhibitor protein II"/>
    <property type="match status" value="2"/>
</dbReference>
<name>A0ABN3NR46_9ACTN</name>
<keyword evidence="1" id="KW-0732">Signal</keyword>
<dbReference type="Proteomes" id="UP001499978">
    <property type="component" value="Unassembled WGS sequence"/>
</dbReference>
<organism evidence="2 3">
    <name type="scientific">Pilimelia columellifera subsp. columellifera</name>
    <dbReference type="NCBI Taxonomy" id="706583"/>
    <lineage>
        <taxon>Bacteria</taxon>
        <taxon>Bacillati</taxon>
        <taxon>Actinomycetota</taxon>
        <taxon>Actinomycetes</taxon>
        <taxon>Micromonosporales</taxon>
        <taxon>Micromonosporaceae</taxon>
        <taxon>Pilimelia</taxon>
    </lineage>
</organism>
<feature type="chain" id="PRO_5046923252" evidence="1">
    <location>
        <begin position="29"/>
        <end position="407"/>
    </location>
</feature>
<dbReference type="InterPro" id="IPR000408">
    <property type="entry name" value="Reg_chr_condens"/>
</dbReference>
<dbReference type="PANTHER" id="PTHR45982">
    <property type="entry name" value="REGULATOR OF CHROMOSOME CONDENSATION"/>
    <property type="match status" value="1"/>
</dbReference>
<accession>A0ABN3NR46</accession>
<gene>
    <name evidence="2" type="ORF">GCM10010201_34310</name>
</gene>
<keyword evidence="3" id="KW-1185">Reference proteome</keyword>
<comment type="caution">
    <text evidence="2">The sequence shown here is derived from an EMBL/GenBank/DDBJ whole genome shotgun (WGS) entry which is preliminary data.</text>
</comment>
<dbReference type="Pfam" id="PF13540">
    <property type="entry name" value="RCC1_2"/>
    <property type="match status" value="1"/>
</dbReference>
<evidence type="ECO:0000313" key="2">
    <source>
        <dbReference type="EMBL" id="GAA2531967.1"/>
    </source>
</evidence>
<dbReference type="RefSeq" id="WP_344174361.1">
    <property type="nucleotide sequence ID" value="NZ_BAAARY010000029.1"/>
</dbReference>
<dbReference type="InterPro" id="IPR009091">
    <property type="entry name" value="RCC1/BLIP-II"/>
</dbReference>
<evidence type="ECO:0000256" key="1">
    <source>
        <dbReference type="SAM" id="SignalP"/>
    </source>
</evidence>